<evidence type="ECO:0000313" key="4">
    <source>
        <dbReference type="Proteomes" id="UP001500392"/>
    </source>
</evidence>
<dbReference type="CDD" id="cd00586">
    <property type="entry name" value="4HBT"/>
    <property type="match status" value="1"/>
</dbReference>
<evidence type="ECO:0008006" key="5">
    <source>
        <dbReference type="Google" id="ProtNLM"/>
    </source>
</evidence>
<organism evidence="3 4">
    <name type="scientific">Zhongshania borealis</name>
    <dbReference type="NCBI Taxonomy" id="889488"/>
    <lineage>
        <taxon>Bacteria</taxon>
        <taxon>Pseudomonadati</taxon>
        <taxon>Pseudomonadota</taxon>
        <taxon>Gammaproteobacteria</taxon>
        <taxon>Cellvibrionales</taxon>
        <taxon>Spongiibacteraceae</taxon>
        <taxon>Zhongshania</taxon>
    </lineage>
</organism>
<reference evidence="4" key="1">
    <citation type="journal article" date="2019" name="Int. J. Syst. Evol. Microbiol.">
        <title>The Global Catalogue of Microorganisms (GCM) 10K type strain sequencing project: providing services to taxonomists for standard genome sequencing and annotation.</title>
        <authorList>
            <consortium name="The Broad Institute Genomics Platform"/>
            <consortium name="The Broad Institute Genome Sequencing Center for Infectious Disease"/>
            <person name="Wu L."/>
            <person name="Ma J."/>
        </authorList>
    </citation>
    <scope>NUCLEOTIDE SEQUENCE [LARGE SCALE GENOMIC DNA]</scope>
    <source>
        <strain evidence="4">JCM 17304</strain>
    </source>
</reference>
<dbReference type="SUPFAM" id="SSF54637">
    <property type="entry name" value="Thioesterase/thiol ester dehydrase-isomerase"/>
    <property type="match status" value="1"/>
</dbReference>
<dbReference type="InterPro" id="IPR029069">
    <property type="entry name" value="HotDog_dom_sf"/>
</dbReference>
<name>A0ABP7X6Q4_9GAMM</name>
<dbReference type="PANTHER" id="PTHR31793:SF27">
    <property type="entry name" value="NOVEL THIOESTERASE SUPERFAMILY DOMAIN AND SAPOSIN A-TYPE DOMAIN CONTAINING PROTEIN (0610012H03RIK)"/>
    <property type="match status" value="1"/>
</dbReference>
<comment type="caution">
    <text evidence="3">The sequence shown here is derived from an EMBL/GenBank/DDBJ whole genome shotgun (WGS) entry which is preliminary data.</text>
</comment>
<dbReference type="InterPro" id="IPR050563">
    <property type="entry name" value="4-hydroxybenzoyl-CoA_TE"/>
</dbReference>
<dbReference type="Pfam" id="PF13279">
    <property type="entry name" value="4HBT_2"/>
    <property type="match status" value="1"/>
</dbReference>
<dbReference type="Proteomes" id="UP001500392">
    <property type="component" value="Unassembled WGS sequence"/>
</dbReference>
<sequence>MHLHDLFKVLVRIRYSDCDAQSVMFNARYGEYVDVAVSEFFRQAFGGYQPILDMGLDSQVVSLLIEWKSPCTFDDVVAISIEDISLGKTSYTMQLKFTDVATQREIANAKIVYVMVTANEHQKITIPDNFRAALLKPQQCTVNLAGV</sequence>
<accession>A0ABP7X6Q4</accession>
<comment type="similarity">
    <text evidence="1">Belongs to the 4-hydroxybenzoyl-CoA thioesterase family.</text>
</comment>
<evidence type="ECO:0000313" key="3">
    <source>
        <dbReference type="EMBL" id="GAA4105966.1"/>
    </source>
</evidence>
<dbReference type="PANTHER" id="PTHR31793">
    <property type="entry name" value="4-HYDROXYBENZOYL-COA THIOESTERASE FAMILY MEMBER"/>
    <property type="match status" value="1"/>
</dbReference>
<evidence type="ECO:0000256" key="2">
    <source>
        <dbReference type="ARBA" id="ARBA00022801"/>
    </source>
</evidence>
<protein>
    <recommendedName>
        <fullName evidence="5">Acyl-CoA thioesterase</fullName>
    </recommendedName>
</protein>
<keyword evidence="2" id="KW-0378">Hydrolase</keyword>
<keyword evidence="4" id="KW-1185">Reference proteome</keyword>
<dbReference type="EMBL" id="BAABDM010000012">
    <property type="protein sequence ID" value="GAA4105966.1"/>
    <property type="molecule type" value="Genomic_DNA"/>
</dbReference>
<gene>
    <name evidence="3" type="ORF">GCM10022414_36060</name>
</gene>
<proteinExistence type="inferred from homology"/>
<dbReference type="Gene3D" id="3.10.129.10">
    <property type="entry name" value="Hotdog Thioesterase"/>
    <property type="match status" value="1"/>
</dbReference>
<dbReference type="RefSeq" id="WP_425583051.1">
    <property type="nucleotide sequence ID" value="NZ_BAABDM010000012.1"/>
</dbReference>
<evidence type="ECO:0000256" key="1">
    <source>
        <dbReference type="ARBA" id="ARBA00005953"/>
    </source>
</evidence>